<dbReference type="NCBIfam" id="TIGR02532">
    <property type="entry name" value="IV_pilin_GFxxxE"/>
    <property type="match status" value="1"/>
</dbReference>
<sequence length="134" mass="15070">MLIMKHIDKGYTLIESLIVLGIIAGVITFGVQNSLPQTSNINHWETAFHSNWQHVRLTAQQKQQKCYVCFKEKSVAMAHANLIYPKGYRHKGQQQLDILPTGYVAPTTVTLTNGSAYIKIIFSFGGGEYRVEKS</sequence>
<comment type="subcellular location">
    <subcellularLocation>
        <location evidence="1">Cell surface</location>
    </subcellularLocation>
</comment>
<keyword evidence="3" id="KW-0812">Transmembrane</keyword>
<dbReference type="InterPro" id="IPR012902">
    <property type="entry name" value="N_methyl_site"/>
</dbReference>
<keyword evidence="2" id="KW-0178">Competence</keyword>
<evidence type="ECO:0000313" key="5">
    <source>
        <dbReference type="Proteomes" id="UP000323274"/>
    </source>
</evidence>
<dbReference type="Proteomes" id="UP000323274">
    <property type="component" value="Unassembled WGS sequence"/>
</dbReference>
<gene>
    <name evidence="4" type="ORF">LCIT_18500</name>
</gene>
<comment type="caution">
    <text evidence="4">The sequence shown here is derived from an EMBL/GenBank/DDBJ whole genome shotgun (WGS) entry which is preliminary data.</text>
</comment>
<evidence type="ECO:0000256" key="3">
    <source>
        <dbReference type="SAM" id="Phobius"/>
    </source>
</evidence>
<dbReference type="AlphaFoldDB" id="A0A5A5U2D7"/>
<feature type="transmembrane region" description="Helical" evidence="3">
    <location>
        <begin position="12"/>
        <end position="31"/>
    </location>
</feature>
<evidence type="ECO:0000256" key="2">
    <source>
        <dbReference type="ARBA" id="ARBA00023287"/>
    </source>
</evidence>
<dbReference type="EMBL" id="BJJW01000016">
    <property type="protein sequence ID" value="GDZ84608.1"/>
    <property type="molecule type" value="Genomic_DNA"/>
</dbReference>
<evidence type="ECO:0000313" key="4">
    <source>
        <dbReference type="EMBL" id="GDZ84608.1"/>
    </source>
</evidence>
<organism evidence="4 5">
    <name type="scientific">Leuconostoc citreum</name>
    <dbReference type="NCBI Taxonomy" id="33964"/>
    <lineage>
        <taxon>Bacteria</taxon>
        <taxon>Bacillati</taxon>
        <taxon>Bacillota</taxon>
        <taxon>Bacilli</taxon>
        <taxon>Lactobacillales</taxon>
        <taxon>Lactobacillaceae</taxon>
        <taxon>Leuconostoc</taxon>
    </lineage>
</organism>
<proteinExistence type="predicted"/>
<keyword evidence="3" id="KW-1133">Transmembrane helix</keyword>
<name>A0A5A5U2D7_LEUCI</name>
<protein>
    <recommendedName>
        <fullName evidence="6">Prepilin-type N-terminal cleavage/methylation domain-containing protein</fullName>
    </recommendedName>
</protein>
<accession>A0A5A5U2D7</accession>
<reference evidence="4 5" key="1">
    <citation type="submission" date="2019-04" db="EMBL/GenBank/DDBJ databases">
        <title>A pseudo-fructophilic Leuconostoc citreum strain F192-5 isolated from peel of satsuma mandarin: the first report for isolation and characterization of strain-dependent fructophilic-like characteristics.</title>
        <authorList>
            <person name="Maeno S."/>
            <person name="Tanizawa Y."/>
            <person name="Kajikawa A."/>
            <person name="Kanesaki Y."/>
            <person name="Kubota E."/>
            <person name="Arita M."/>
            <person name="Leon D."/>
            <person name="Endo A."/>
        </authorList>
    </citation>
    <scope>NUCLEOTIDE SEQUENCE [LARGE SCALE GENOMIC DNA]</scope>
    <source>
        <strain evidence="4 5">F192-5</strain>
    </source>
</reference>
<dbReference type="GO" id="GO:0030420">
    <property type="term" value="P:establishment of competence for transformation"/>
    <property type="evidence" value="ECO:0007669"/>
    <property type="project" value="UniProtKB-KW"/>
</dbReference>
<dbReference type="GO" id="GO:0009986">
    <property type="term" value="C:cell surface"/>
    <property type="evidence" value="ECO:0007669"/>
    <property type="project" value="UniProtKB-SubCell"/>
</dbReference>
<keyword evidence="3" id="KW-0472">Membrane</keyword>
<evidence type="ECO:0008006" key="6">
    <source>
        <dbReference type="Google" id="ProtNLM"/>
    </source>
</evidence>
<evidence type="ECO:0000256" key="1">
    <source>
        <dbReference type="ARBA" id="ARBA00004241"/>
    </source>
</evidence>